<evidence type="ECO:0000313" key="4">
    <source>
        <dbReference type="Proteomes" id="UP000319257"/>
    </source>
</evidence>
<comment type="caution">
    <text evidence="3">The sequence shown here is derived from an EMBL/GenBank/DDBJ whole genome shotgun (WGS) entry which is preliminary data.</text>
</comment>
<sequence length="435" mass="47441">MVFFRMLAVALSLLLETSPARASDLTFQQLAKRAQCPLASCQQPAPRLPKEDPWYTTTPKGLEQAVPGALFRVRKAPANLPSLVANSAEAYNVLYRTTDSQYKPTYAVATVFVPASPSTNATLLSYQLPYDSVDLNEAPSYLMYKYQTEQLDDIAWALGRGWHVVTGDYEGPFSSFTAGVMSGHAVLDGVRAVLSTEYSGELKLPADTDTVRYALWGYSGGALASEWATELQVQYAPELSFAGAALGGLTPNVTAVRDQVEGTLSAGLIPGWLIGVTSQFPDARAYLLSRLKKDGPYNATVFMGLEQSVSNGATFAFQNISDYLIGGFADLKNPVIRRITYSDGMMGYHGVPQMSVYEYKAIHDELSAGVDTDKLVERYCEAGASIFYQRDTVNDHGEEAKAGAPRARNWLVSVLEQGHTEDGCRIETITDPWKA</sequence>
<dbReference type="SUPFAM" id="SSF53474">
    <property type="entry name" value="alpha/beta-Hydrolases"/>
    <property type="match status" value="1"/>
</dbReference>
<dbReference type="EMBL" id="SKBQ01000005">
    <property type="protein sequence ID" value="TPX10065.1"/>
    <property type="molecule type" value="Genomic_DNA"/>
</dbReference>
<dbReference type="PIRSF" id="PIRSF029171">
    <property type="entry name" value="Esterase_LipA"/>
    <property type="match status" value="1"/>
</dbReference>
<organism evidence="3 4">
    <name type="scientific">Thyridium curvatum</name>
    <dbReference type="NCBI Taxonomy" id="1093900"/>
    <lineage>
        <taxon>Eukaryota</taxon>
        <taxon>Fungi</taxon>
        <taxon>Dikarya</taxon>
        <taxon>Ascomycota</taxon>
        <taxon>Pezizomycotina</taxon>
        <taxon>Sordariomycetes</taxon>
        <taxon>Sordariomycetidae</taxon>
        <taxon>Thyridiales</taxon>
        <taxon>Thyridiaceae</taxon>
        <taxon>Thyridium</taxon>
    </lineage>
</organism>
<dbReference type="InterPro" id="IPR005152">
    <property type="entry name" value="Lipase_secreted"/>
</dbReference>
<evidence type="ECO:0000313" key="3">
    <source>
        <dbReference type="EMBL" id="TPX10065.1"/>
    </source>
</evidence>
<dbReference type="PANTHER" id="PTHR34853">
    <property type="match status" value="1"/>
</dbReference>
<dbReference type="GO" id="GO:0016042">
    <property type="term" value="P:lipid catabolic process"/>
    <property type="evidence" value="ECO:0007669"/>
    <property type="project" value="UniProtKB-UniRule"/>
</dbReference>
<dbReference type="RefSeq" id="XP_030991776.1">
    <property type="nucleotide sequence ID" value="XM_031135321.1"/>
</dbReference>
<keyword evidence="1" id="KW-0378">Hydrolase</keyword>
<keyword evidence="2" id="KW-0732">Signal</keyword>
<comment type="similarity">
    <text evidence="2">Belongs to the AB hydrolase superfamily. Lipase family.</text>
</comment>
<dbReference type="InParanoid" id="A0A507AIP3"/>
<dbReference type="InterPro" id="IPR029058">
    <property type="entry name" value="AB_hydrolase_fold"/>
</dbReference>
<dbReference type="PANTHER" id="PTHR34853:SF5">
    <property type="entry name" value="LIP-DOMAIN-CONTAINING PROTEIN-RELATED"/>
    <property type="match status" value="1"/>
</dbReference>
<proteinExistence type="inferred from homology"/>
<accession>A0A507AIP3</accession>
<gene>
    <name evidence="3" type="ORF">E0L32_001262</name>
</gene>
<feature type="chain" id="PRO_5021524407" description="Triacylglycerol lipase" evidence="2">
    <location>
        <begin position="23"/>
        <end position="435"/>
    </location>
</feature>
<dbReference type="Gene3D" id="1.10.260.130">
    <property type="match status" value="1"/>
</dbReference>
<reference evidence="3 4" key="1">
    <citation type="submission" date="2019-06" db="EMBL/GenBank/DDBJ databases">
        <title>Draft genome sequence of the filamentous fungus Phialemoniopsis curvata isolated from diesel fuel.</title>
        <authorList>
            <person name="Varaljay V.A."/>
            <person name="Lyon W.J."/>
            <person name="Crouch A.L."/>
            <person name="Drake C.E."/>
            <person name="Hollomon J.M."/>
            <person name="Nadeau L.J."/>
            <person name="Nunn H.S."/>
            <person name="Stevenson B.S."/>
            <person name="Bojanowski C.L."/>
            <person name="Crookes-Goodson W.J."/>
        </authorList>
    </citation>
    <scope>NUCLEOTIDE SEQUENCE [LARGE SCALE GENOMIC DNA]</scope>
    <source>
        <strain evidence="3 4">D216</strain>
    </source>
</reference>
<dbReference type="AlphaFoldDB" id="A0A507AIP3"/>
<evidence type="ECO:0000256" key="2">
    <source>
        <dbReference type="PIRNR" id="PIRNR029171"/>
    </source>
</evidence>
<evidence type="ECO:0000256" key="1">
    <source>
        <dbReference type="ARBA" id="ARBA00022801"/>
    </source>
</evidence>
<dbReference type="Pfam" id="PF03583">
    <property type="entry name" value="LIP"/>
    <property type="match status" value="1"/>
</dbReference>
<evidence type="ECO:0008006" key="5">
    <source>
        <dbReference type="Google" id="ProtNLM"/>
    </source>
</evidence>
<name>A0A507AIP3_9PEZI</name>
<dbReference type="Gene3D" id="3.40.50.1820">
    <property type="entry name" value="alpha/beta hydrolase"/>
    <property type="match status" value="1"/>
</dbReference>
<dbReference type="GO" id="GO:0004806">
    <property type="term" value="F:triacylglycerol lipase activity"/>
    <property type="evidence" value="ECO:0007669"/>
    <property type="project" value="UniProtKB-UniRule"/>
</dbReference>
<dbReference type="Proteomes" id="UP000319257">
    <property type="component" value="Unassembled WGS sequence"/>
</dbReference>
<dbReference type="OrthoDB" id="2373480at2759"/>
<keyword evidence="4" id="KW-1185">Reference proteome</keyword>
<protein>
    <recommendedName>
        <fullName evidence="5">Triacylglycerol lipase</fullName>
    </recommendedName>
</protein>
<dbReference type="GeneID" id="41968709"/>
<feature type="signal peptide" evidence="2">
    <location>
        <begin position="1"/>
        <end position="22"/>
    </location>
</feature>